<sequence length="983" mass="112007">MTEQEDALLLASRQGHSDIVFKILSAGGVDINCKGNFKVYQPEKPKPKPKVTKKGKHKANLGWTPLHLASYFGHQDVVETLLKFNADVNVINGMGDTPLHRAAFTGRTDVVLSLLHYNADVSIINGEGRTPLLMTDCPEVKKLIAAAEKSQQLSRNVALLQATTDGDLQTVKSLLSSTNPPNINCQNLLGNTALHCASFRGHKEIAVFLLQNGIDSTIKNNRGLSALELSRDPKMRQLLDIHPLQSVQKTVERFEGYIMKKSRFFGWKKHWVILERGILSAFHTRADAASGLRRQFFKYLDHAKVLMLHDWKQNQNVYFFEYHNINSFSANQEFDQKFKIQFSDHTVYFFMTNLGQVDCQRWLNALNEHCAYSTHYTSQPHIILTDELDEDYMPLGCIDDALKNAKAQQQVLGQQVSSLALYFNSLSDQQIRQGTATTLRMKLSEIVSSSQEVSSTLKHCLTILMQQEEVRRVQLQEEAEKRRVLEDALHVLATEHFVLEQSVRHKMNSHDDAMDVFYDATEAMSDCEYGGPFFKEDSSNGDSNSGIQQLDEREVCENIKEECRPVNGELQMSDSMTHSNTISNHRRQLPHTMHSRNEFSIWSVLKQAVGKDLSKMTMPVIFNEPISFLQRIAEYMDYGFIMQKAANLSDPIDRIVEVAVFVMSCNASTEDRVGKPFNPLLGETYELIREDMDFRLIAEQVSHHPPISAIYAECPKSGIEMTMSMQPDIKFWGKSVEVKPKGHVVIKIPKYNDVYTFSYVSSGIHNVIIGNLWIEMYGVCEITNQNTGDRAILNFKPAGWFGKDLNKVDGYVVDKKGVKKKLIKGNWAKFACSCPADDENAALALNAWCTSRTPNDFTPPAGATLHWKVKSKPKCSAEMYNMTEFAMGLNELLPEHENVIAPTDSRYRLDMRCLENGDIEGAAAEKQKLEEAQRERRKIMHSSGEIWIPMWFSLEENEYLKCKEWSYNHKYFKRNYRDCVQIY</sequence>
<keyword evidence="3" id="KW-0446">Lipid-binding</keyword>
<dbReference type="SMART" id="SM00248">
    <property type="entry name" value="ANK"/>
    <property type="match status" value="5"/>
</dbReference>
<accession>A0ABM4BQL9</accession>
<evidence type="ECO:0000256" key="6">
    <source>
        <dbReference type="RuleBase" id="RU003845"/>
    </source>
</evidence>
<evidence type="ECO:0000259" key="7">
    <source>
        <dbReference type="PROSITE" id="PS50003"/>
    </source>
</evidence>
<dbReference type="Gene3D" id="2.40.160.120">
    <property type="match status" value="1"/>
</dbReference>
<dbReference type="Pfam" id="PF01237">
    <property type="entry name" value="Oxysterol_BP"/>
    <property type="match status" value="1"/>
</dbReference>
<dbReference type="InterPro" id="IPR011993">
    <property type="entry name" value="PH-like_dom_sf"/>
</dbReference>
<dbReference type="PANTHER" id="PTHR10972">
    <property type="entry name" value="OXYSTEROL-BINDING PROTEIN-RELATED"/>
    <property type="match status" value="1"/>
</dbReference>
<keyword evidence="4" id="KW-0040">ANK repeat</keyword>
<dbReference type="Pfam" id="PF12796">
    <property type="entry name" value="Ank_2"/>
    <property type="match status" value="1"/>
</dbReference>
<dbReference type="Gene3D" id="3.30.70.3490">
    <property type="match status" value="1"/>
</dbReference>
<reference evidence="9" key="1">
    <citation type="submission" date="2025-08" db="UniProtKB">
        <authorList>
            <consortium name="RefSeq"/>
        </authorList>
    </citation>
    <scope>IDENTIFICATION</scope>
</reference>
<dbReference type="SUPFAM" id="SSF50729">
    <property type="entry name" value="PH domain-like"/>
    <property type="match status" value="1"/>
</dbReference>
<dbReference type="Gene3D" id="1.25.40.20">
    <property type="entry name" value="Ankyrin repeat-containing domain"/>
    <property type="match status" value="2"/>
</dbReference>
<feature type="repeat" description="ANK" evidence="4">
    <location>
        <begin position="94"/>
        <end position="126"/>
    </location>
</feature>
<feature type="domain" description="PH" evidence="7">
    <location>
        <begin position="251"/>
        <end position="371"/>
    </location>
</feature>
<dbReference type="PROSITE" id="PS50088">
    <property type="entry name" value="ANK_REPEAT"/>
    <property type="match status" value="3"/>
</dbReference>
<evidence type="ECO:0000256" key="4">
    <source>
        <dbReference type="PROSITE-ProRule" id="PRU00023"/>
    </source>
</evidence>
<dbReference type="PANTHER" id="PTHR10972:SF209">
    <property type="entry name" value="OXYSTEROL-BINDING PROTEIN"/>
    <property type="match status" value="1"/>
</dbReference>
<dbReference type="Pfam" id="PF00169">
    <property type="entry name" value="PH"/>
    <property type="match status" value="1"/>
</dbReference>
<comment type="similarity">
    <text evidence="5">Belongs to the OSBP family.</text>
</comment>
<dbReference type="Proteomes" id="UP001652625">
    <property type="component" value="Chromosome 04"/>
</dbReference>
<dbReference type="GeneID" id="100203648"/>
<dbReference type="PROSITE" id="PS50003">
    <property type="entry name" value="PH_DOMAIN"/>
    <property type="match status" value="1"/>
</dbReference>
<gene>
    <name evidence="9" type="primary">LOC100203648</name>
</gene>
<dbReference type="Pfam" id="PF13637">
    <property type="entry name" value="Ank_4"/>
    <property type="match status" value="1"/>
</dbReference>
<name>A0ABM4BQL9_HYDVU</name>
<feature type="repeat" description="ANK" evidence="4">
    <location>
        <begin position="61"/>
        <end position="93"/>
    </location>
</feature>
<evidence type="ECO:0000256" key="2">
    <source>
        <dbReference type="ARBA" id="ARBA00023055"/>
    </source>
</evidence>
<keyword evidence="2 6" id="KW-0445">Lipid transport</keyword>
<dbReference type="InterPro" id="IPR036770">
    <property type="entry name" value="Ankyrin_rpt-contain_sf"/>
</dbReference>
<dbReference type="PROSITE" id="PS01013">
    <property type="entry name" value="OSBP"/>
    <property type="match status" value="1"/>
</dbReference>
<evidence type="ECO:0000256" key="1">
    <source>
        <dbReference type="ARBA" id="ARBA00022448"/>
    </source>
</evidence>
<keyword evidence="1 6" id="KW-0813">Transport</keyword>
<dbReference type="SMART" id="SM00233">
    <property type="entry name" value="PH"/>
    <property type="match status" value="1"/>
</dbReference>
<dbReference type="Gene3D" id="2.30.29.30">
    <property type="entry name" value="Pleckstrin-homology domain (PH domain)/Phosphotyrosine-binding domain (PTB)"/>
    <property type="match status" value="1"/>
</dbReference>
<dbReference type="InterPro" id="IPR018494">
    <property type="entry name" value="Oxysterol-bd_CS"/>
</dbReference>
<dbReference type="PROSITE" id="PS50297">
    <property type="entry name" value="ANK_REP_REGION"/>
    <property type="match status" value="3"/>
</dbReference>
<dbReference type="SUPFAM" id="SSF48403">
    <property type="entry name" value="Ankyrin repeat"/>
    <property type="match status" value="1"/>
</dbReference>
<protein>
    <recommendedName>
        <fullName evidence="6">Oxysterol-binding protein</fullName>
    </recommendedName>
</protein>
<keyword evidence="8" id="KW-1185">Reference proteome</keyword>
<dbReference type="InterPro" id="IPR037239">
    <property type="entry name" value="OSBP_sf"/>
</dbReference>
<dbReference type="InterPro" id="IPR000648">
    <property type="entry name" value="Oxysterol-bd"/>
</dbReference>
<evidence type="ECO:0000313" key="9">
    <source>
        <dbReference type="RefSeq" id="XP_065651436.1"/>
    </source>
</evidence>
<feature type="repeat" description="ANK" evidence="4">
    <location>
        <begin position="189"/>
        <end position="221"/>
    </location>
</feature>
<dbReference type="InterPro" id="IPR001849">
    <property type="entry name" value="PH_domain"/>
</dbReference>
<evidence type="ECO:0000313" key="8">
    <source>
        <dbReference type="Proteomes" id="UP001652625"/>
    </source>
</evidence>
<dbReference type="SUPFAM" id="SSF144000">
    <property type="entry name" value="Oxysterol-binding protein-like"/>
    <property type="match status" value="1"/>
</dbReference>
<evidence type="ECO:0000256" key="5">
    <source>
        <dbReference type="RuleBase" id="RU003844"/>
    </source>
</evidence>
<evidence type="ECO:0000256" key="3">
    <source>
        <dbReference type="ARBA" id="ARBA00023121"/>
    </source>
</evidence>
<dbReference type="RefSeq" id="XP_065651436.1">
    <property type="nucleotide sequence ID" value="XM_065795364.1"/>
</dbReference>
<dbReference type="InterPro" id="IPR002110">
    <property type="entry name" value="Ankyrin_rpt"/>
</dbReference>
<proteinExistence type="inferred from homology"/>
<organism evidence="8 9">
    <name type="scientific">Hydra vulgaris</name>
    <name type="common">Hydra</name>
    <name type="synonym">Hydra attenuata</name>
    <dbReference type="NCBI Taxonomy" id="6087"/>
    <lineage>
        <taxon>Eukaryota</taxon>
        <taxon>Metazoa</taxon>
        <taxon>Cnidaria</taxon>
        <taxon>Hydrozoa</taxon>
        <taxon>Hydroidolina</taxon>
        <taxon>Anthoathecata</taxon>
        <taxon>Aplanulata</taxon>
        <taxon>Hydridae</taxon>
        <taxon>Hydra</taxon>
    </lineage>
</organism>